<dbReference type="InterPro" id="IPR032710">
    <property type="entry name" value="NTF2-like_dom_sf"/>
</dbReference>
<gene>
    <name evidence="1" type="primary">WBGene00306015</name>
</gene>
<dbReference type="EnsemblMetazoa" id="PPA47372.1">
    <property type="protein sequence ID" value="PPA47372.1"/>
    <property type="gene ID" value="WBGene00306015"/>
</dbReference>
<dbReference type="PANTHER" id="PTHR31664:SF4">
    <property type="entry name" value="DUF4440 DOMAIN-CONTAINING PROTEIN"/>
    <property type="match status" value="1"/>
</dbReference>
<name>A0A8R1ZCK6_PRIPA</name>
<evidence type="ECO:0000313" key="1">
    <source>
        <dbReference type="EnsemblMetazoa" id="PPA47372.1"/>
    </source>
</evidence>
<accession>A0A8R1ZCK6</accession>
<dbReference type="Gene3D" id="3.10.450.50">
    <property type="match status" value="1"/>
</dbReference>
<evidence type="ECO:0000313" key="2">
    <source>
        <dbReference type="Proteomes" id="UP000005239"/>
    </source>
</evidence>
<organism evidence="1 2">
    <name type="scientific">Pristionchus pacificus</name>
    <name type="common">Parasitic nematode worm</name>
    <dbReference type="NCBI Taxonomy" id="54126"/>
    <lineage>
        <taxon>Eukaryota</taxon>
        <taxon>Metazoa</taxon>
        <taxon>Ecdysozoa</taxon>
        <taxon>Nematoda</taxon>
        <taxon>Chromadorea</taxon>
        <taxon>Rhabditida</taxon>
        <taxon>Rhabditina</taxon>
        <taxon>Diplogasteromorpha</taxon>
        <taxon>Diplogasteroidea</taxon>
        <taxon>Neodiplogasteridae</taxon>
        <taxon>Pristionchus</taxon>
    </lineage>
</organism>
<sequence length="126" mass="14468">MTDSKYDHIFEAIVKKNLEAFAAGSVDGAAELYDDYAVVVDNGNHKSYYGMEQIKEMCAEYIKMGKVEVSMPRKKIYDVGNDRFLADSDFECRIVESGVVMRGYTQQLYHKKGDDWKCVYEAFTML</sequence>
<proteinExistence type="predicted"/>
<dbReference type="AlphaFoldDB" id="A0A8R1ZCK6"/>
<dbReference type="Proteomes" id="UP000005239">
    <property type="component" value="Unassembled WGS sequence"/>
</dbReference>
<reference evidence="1" key="2">
    <citation type="submission" date="2022-06" db="UniProtKB">
        <authorList>
            <consortium name="EnsemblMetazoa"/>
        </authorList>
    </citation>
    <scope>IDENTIFICATION</scope>
    <source>
        <strain evidence="1">PS312</strain>
    </source>
</reference>
<keyword evidence="2" id="KW-1185">Reference proteome</keyword>
<dbReference type="SUPFAM" id="SSF54427">
    <property type="entry name" value="NTF2-like"/>
    <property type="match status" value="1"/>
</dbReference>
<evidence type="ECO:0008006" key="3">
    <source>
        <dbReference type="Google" id="ProtNLM"/>
    </source>
</evidence>
<dbReference type="PANTHER" id="PTHR31664">
    <property type="entry name" value="PROTEIN CBG16427"/>
    <property type="match status" value="1"/>
</dbReference>
<protein>
    <recommendedName>
        <fullName evidence="3">DUF4440 domain-containing protein</fullName>
    </recommendedName>
</protein>
<reference evidence="2" key="1">
    <citation type="journal article" date="2008" name="Nat. Genet.">
        <title>The Pristionchus pacificus genome provides a unique perspective on nematode lifestyle and parasitism.</title>
        <authorList>
            <person name="Dieterich C."/>
            <person name="Clifton S.W."/>
            <person name="Schuster L.N."/>
            <person name="Chinwalla A."/>
            <person name="Delehaunty K."/>
            <person name="Dinkelacker I."/>
            <person name="Fulton L."/>
            <person name="Fulton R."/>
            <person name="Godfrey J."/>
            <person name="Minx P."/>
            <person name="Mitreva M."/>
            <person name="Roeseler W."/>
            <person name="Tian H."/>
            <person name="Witte H."/>
            <person name="Yang S.P."/>
            <person name="Wilson R.K."/>
            <person name="Sommer R.J."/>
        </authorList>
    </citation>
    <scope>NUCLEOTIDE SEQUENCE [LARGE SCALE GENOMIC DNA]</scope>
    <source>
        <strain evidence="2">PS312</strain>
    </source>
</reference>